<dbReference type="AlphaFoldDB" id="A0A1G9IZG2"/>
<keyword evidence="1" id="KW-1133">Transmembrane helix</keyword>
<dbReference type="EMBL" id="FNGV01000001">
    <property type="protein sequence ID" value="SDL30485.1"/>
    <property type="molecule type" value="Genomic_DNA"/>
</dbReference>
<evidence type="ECO:0000256" key="1">
    <source>
        <dbReference type="SAM" id="Phobius"/>
    </source>
</evidence>
<dbReference type="RefSeq" id="WP_089884632.1">
    <property type="nucleotide sequence ID" value="NZ_FNGV01000001.1"/>
</dbReference>
<dbReference type="Proteomes" id="UP000199440">
    <property type="component" value="Unassembled WGS sequence"/>
</dbReference>
<dbReference type="OrthoDB" id="1466970at2"/>
<organism evidence="2 3">
    <name type="scientific">Kriegella aquimaris</name>
    <dbReference type="NCBI Taxonomy" id="192904"/>
    <lineage>
        <taxon>Bacteria</taxon>
        <taxon>Pseudomonadati</taxon>
        <taxon>Bacteroidota</taxon>
        <taxon>Flavobacteriia</taxon>
        <taxon>Flavobacteriales</taxon>
        <taxon>Flavobacteriaceae</taxon>
        <taxon>Kriegella</taxon>
    </lineage>
</organism>
<keyword evidence="1" id="KW-0472">Membrane</keyword>
<dbReference type="STRING" id="192904.SAMN04488514_101336"/>
<protein>
    <recommendedName>
        <fullName evidence="4">DUF4258 domain-containing protein</fullName>
    </recommendedName>
</protein>
<feature type="transmembrane region" description="Helical" evidence="1">
    <location>
        <begin position="7"/>
        <end position="25"/>
    </location>
</feature>
<keyword evidence="3" id="KW-1185">Reference proteome</keyword>
<reference evidence="2 3" key="1">
    <citation type="submission" date="2016-10" db="EMBL/GenBank/DDBJ databases">
        <authorList>
            <person name="de Groot N.N."/>
        </authorList>
    </citation>
    <scope>NUCLEOTIDE SEQUENCE [LARGE SCALE GENOMIC DNA]</scope>
    <source>
        <strain evidence="2 3">DSM 19886</strain>
    </source>
</reference>
<sequence>MEFLKRLGFYMIGLSIGIVFLAFFLKKKSSETGTEFCYFPNCRTLKDIRSKPLSYSEEINSMLETKKLDSLDINFLLTHGDVDFRRSDTKSGGCKTYFIEGEIKGKDMVLKVKNCPNKALAEQVLAE</sequence>
<gene>
    <name evidence="2" type="ORF">SAMN04488514_101336</name>
</gene>
<keyword evidence="1" id="KW-0812">Transmembrane</keyword>
<evidence type="ECO:0000313" key="2">
    <source>
        <dbReference type="EMBL" id="SDL30485.1"/>
    </source>
</evidence>
<evidence type="ECO:0000313" key="3">
    <source>
        <dbReference type="Proteomes" id="UP000199440"/>
    </source>
</evidence>
<proteinExistence type="predicted"/>
<evidence type="ECO:0008006" key="4">
    <source>
        <dbReference type="Google" id="ProtNLM"/>
    </source>
</evidence>
<name>A0A1G9IZG2_9FLAO</name>
<accession>A0A1G9IZG2</accession>